<feature type="compositionally biased region" description="Acidic residues" evidence="2">
    <location>
        <begin position="153"/>
        <end position="163"/>
    </location>
</feature>
<comment type="caution">
    <text evidence="4">The sequence shown here is derived from an EMBL/GenBank/DDBJ whole genome shotgun (WGS) entry which is preliminary data.</text>
</comment>
<dbReference type="Pfam" id="PF18291">
    <property type="entry name" value="HU-HIG"/>
    <property type="match status" value="1"/>
</dbReference>
<feature type="region of interest" description="Disordered" evidence="2">
    <location>
        <begin position="142"/>
        <end position="163"/>
    </location>
</feature>
<protein>
    <submittedName>
        <fullName evidence="4">DNA-binding protein</fullName>
    </submittedName>
</protein>
<name>A0ABS2E3U2_9BACT</name>
<dbReference type="InterPro" id="IPR041607">
    <property type="entry name" value="HU-HIG"/>
</dbReference>
<sequence length="163" mass="18024">MTIRYHKIKRRLVPSDETSEMRVFPVVTYKYGKAADLKEVAKKIAKQSILGEGEVYNMLKYFCSMLQDILLEGRQVNIDGLGYFSLALQGQGAVSAEEFTTNDISGLRICFRAHNDIRIHNGTTTRTDGLSFLDVDKVNGEVTTGTDVTEPGGGDDEQEGSPL</sequence>
<dbReference type="EMBL" id="JACLYZ010000048">
    <property type="protein sequence ID" value="MBM6736307.1"/>
    <property type="molecule type" value="Genomic_DNA"/>
</dbReference>
<reference evidence="4 5" key="1">
    <citation type="journal article" date="2021" name="Sci. Rep.">
        <title>The distribution of antibiotic resistance genes in chicken gut microbiota commensals.</title>
        <authorList>
            <person name="Juricova H."/>
            <person name="Matiasovicova J."/>
            <person name="Kubasova T."/>
            <person name="Cejkova D."/>
            <person name="Rychlik I."/>
        </authorList>
    </citation>
    <scope>NUCLEOTIDE SEQUENCE [LARGE SCALE GENOMIC DNA]</scope>
    <source>
        <strain evidence="4 5">An772</strain>
    </source>
</reference>
<keyword evidence="1 4" id="KW-0238">DNA-binding</keyword>
<evidence type="ECO:0000256" key="1">
    <source>
        <dbReference type="ARBA" id="ARBA00023125"/>
    </source>
</evidence>
<organism evidence="4 5">
    <name type="scientific">Mediterranea massiliensis</name>
    <dbReference type="NCBI Taxonomy" id="1841865"/>
    <lineage>
        <taxon>Bacteria</taxon>
        <taxon>Pseudomonadati</taxon>
        <taxon>Bacteroidota</taxon>
        <taxon>Bacteroidia</taxon>
        <taxon>Bacteroidales</taxon>
        <taxon>Bacteroidaceae</taxon>
        <taxon>Mediterranea</taxon>
    </lineage>
</organism>
<evidence type="ECO:0000256" key="2">
    <source>
        <dbReference type="SAM" id="MobiDB-lite"/>
    </source>
</evidence>
<dbReference type="Proteomes" id="UP000766986">
    <property type="component" value="Unassembled WGS sequence"/>
</dbReference>
<accession>A0ABS2E3U2</accession>
<evidence type="ECO:0000313" key="5">
    <source>
        <dbReference type="Proteomes" id="UP000766986"/>
    </source>
</evidence>
<dbReference type="RefSeq" id="WP_205096467.1">
    <property type="nucleotide sequence ID" value="NZ_CALUIP010000009.1"/>
</dbReference>
<dbReference type="SUPFAM" id="SSF47729">
    <property type="entry name" value="IHF-like DNA-binding proteins"/>
    <property type="match status" value="1"/>
</dbReference>
<feature type="domain" description="HU" evidence="3">
    <location>
        <begin position="1"/>
        <end position="118"/>
    </location>
</feature>
<keyword evidence="5" id="KW-1185">Reference proteome</keyword>
<evidence type="ECO:0000313" key="4">
    <source>
        <dbReference type="EMBL" id="MBM6736307.1"/>
    </source>
</evidence>
<dbReference type="GO" id="GO:0003677">
    <property type="term" value="F:DNA binding"/>
    <property type="evidence" value="ECO:0007669"/>
    <property type="project" value="UniProtKB-KW"/>
</dbReference>
<gene>
    <name evidence="4" type="ORF">H7U35_13980</name>
</gene>
<evidence type="ECO:0000259" key="3">
    <source>
        <dbReference type="Pfam" id="PF18291"/>
    </source>
</evidence>
<dbReference type="InterPro" id="IPR010992">
    <property type="entry name" value="IHF-like_DNA-bd_dom_sf"/>
</dbReference>
<proteinExistence type="predicted"/>